<accession>A0A9P8MM99</accession>
<sequence>MVPTANKPAAGVPFYTPAQDPPAGTASDPDAAPTLFRQLRIRDVRLANRVVLSPMCQYSARDGHLTDYHLVHLGQFALSGAALTMVEASAVEPRGRISPEDSGIWAASHVAPLRRITDFVHSQNQKVGIQLAHGGRKASTLAPWLREGHAPAARVVAGEADGGWPDDVVAPSAIPYADDWPAPRELSVPEIEAIVEAFAAAARRAVEAGFDVVEIHAAHGYLLAEFLSPLTNRRTDRYGGSFENRIRLVVQVIQAVRAAVPAGMPVFLRISATEWMEHTGEPTWDLQQSIRLAQLLPGLGVDLLDVSSGGNSAAQKIDLHPYYQVELAGQIRAALRREGKQLLVGAVGMISSGKMARDIVQGSGDDETSAADEGDGHRPQADVVLVGRQFLREPNFVLKMAKELGVAVKWPNQYHRAPRVHG</sequence>
<dbReference type="GO" id="GO:0050661">
    <property type="term" value="F:NADP binding"/>
    <property type="evidence" value="ECO:0007669"/>
    <property type="project" value="InterPro"/>
</dbReference>
<dbReference type="Proteomes" id="UP000824596">
    <property type="component" value="Unassembled WGS sequence"/>
</dbReference>
<dbReference type="InterPro" id="IPR001155">
    <property type="entry name" value="OxRdtase_FMN_N"/>
</dbReference>
<dbReference type="SUPFAM" id="SSF51395">
    <property type="entry name" value="FMN-linked oxidoreductases"/>
    <property type="match status" value="1"/>
</dbReference>
<dbReference type="GO" id="GO:0003959">
    <property type="term" value="F:NADPH dehydrogenase activity"/>
    <property type="evidence" value="ECO:0007669"/>
    <property type="project" value="InterPro"/>
</dbReference>
<comment type="caution">
    <text evidence="3">The sequence shown here is derived from an EMBL/GenBank/DDBJ whole genome shotgun (WGS) entry which is preliminary data.</text>
</comment>
<evidence type="ECO:0000256" key="1">
    <source>
        <dbReference type="SAM" id="MobiDB-lite"/>
    </source>
</evidence>
<dbReference type="GO" id="GO:0010181">
    <property type="term" value="F:FMN binding"/>
    <property type="evidence" value="ECO:0007669"/>
    <property type="project" value="InterPro"/>
</dbReference>
<dbReference type="PANTHER" id="PTHR43303">
    <property type="entry name" value="NADPH DEHYDROGENASE C23G7.10C-RELATED"/>
    <property type="match status" value="1"/>
</dbReference>
<name>A0A9P8MM99_9HYPO</name>
<gene>
    <name evidence="3" type="ORF">HRG_11374</name>
</gene>
<keyword evidence="4" id="KW-1185">Reference proteome</keyword>
<dbReference type="AlphaFoldDB" id="A0A9P8MM99"/>
<evidence type="ECO:0000313" key="4">
    <source>
        <dbReference type="Proteomes" id="UP000824596"/>
    </source>
</evidence>
<dbReference type="RefSeq" id="XP_044715106.1">
    <property type="nucleotide sequence ID" value="XM_044869844.1"/>
</dbReference>
<dbReference type="Gene3D" id="3.20.20.70">
    <property type="entry name" value="Aldolase class I"/>
    <property type="match status" value="1"/>
</dbReference>
<dbReference type="CDD" id="cd02932">
    <property type="entry name" value="OYE_YqiM_FMN"/>
    <property type="match status" value="1"/>
</dbReference>
<dbReference type="GeneID" id="68360502"/>
<dbReference type="PANTHER" id="PTHR43303:SF2">
    <property type="entry name" value="INDOLEAMINE 2,3-DIOXYGENASE PYRROLE 2,3-DIOXYGENASE (AFU_ORTHOLOGUE AFUA_5G01450"/>
    <property type="match status" value="1"/>
</dbReference>
<evidence type="ECO:0000259" key="2">
    <source>
        <dbReference type="Pfam" id="PF00724"/>
    </source>
</evidence>
<dbReference type="InterPro" id="IPR044152">
    <property type="entry name" value="YqjM-like"/>
</dbReference>
<proteinExistence type="predicted"/>
<protein>
    <submittedName>
        <fullName evidence="3">NADH:flavin oxidoreductase / NADH oxidase family domain-containing protein</fullName>
    </submittedName>
</protein>
<feature type="compositionally biased region" description="Acidic residues" evidence="1">
    <location>
        <begin position="364"/>
        <end position="373"/>
    </location>
</feature>
<feature type="region of interest" description="Disordered" evidence="1">
    <location>
        <begin position="359"/>
        <end position="378"/>
    </location>
</feature>
<reference evidence="3" key="1">
    <citation type="submission" date="2021-09" db="EMBL/GenBank/DDBJ databases">
        <title>A high-quality genome of the endoparasitic fungus Hirsutella rhossiliensis with a comparison of Hirsutella genomes reveals transposable elements contributing to genome size variation.</title>
        <authorList>
            <person name="Lin R."/>
            <person name="Jiao Y."/>
            <person name="Sun X."/>
            <person name="Ling J."/>
            <person name="Xie B."/>
            <person name="Cheng X."/>
        </authorList>
    </citation>
    <scope>NUCLEOTIDE SEQUENCE</scope>
    <source>
        <strain evidence="3">HR02</strain>
    </source>
</reference>
<feature type="region of interest" description="Disordered" evidence="1">
    <location>
        <begin position="1"/>
        <end position="31"/>
    </location>
</feature>
<dbReference type="OrthoDB" id="72788at2759"/>
<evidence type="ECO:0000313" key="3">
    <source>
        <dbReference type="EMBL" id="KAH0957592.1"/>
    </source>
</evidence>
<organism evidence="3 4">
    <name type="scientific">Hirsutella rhossiliensis</name>
    <dbReference type="NCBI Taxonomy" id="111463"/>
    <lineage>
        <taxon>Eukaryota</taxon>
        <taxon>Fungi</taxon>
        <taxon>Dikarya</taxon>
        <taxon>Ascomycota</taxon>
        <taxon>Pezizomycotina</taxon>
        <taxon>Sordariomycetes</taxon>
        <taxon>Hypocreomycetidae</taxon>
        <taxon>Hypocreales</taxon>
        <taxon>Ophiocordycipitaceae</taxon>
        <taxon>Hirsutella</taxon>
    </lineage>
</organism>
<feature type="domain" description="NADH:flavin oxidoreductase/NADH oxidase N-terminal" evidence="2">
    <location>
        <begin position="35"/>
        <end position="404"/>
    </location>
</feature>
<dbReference type="Pfam" id="PF00724">
    <property type="entry name" value="Oxidored_FMN"/>
    <property type="match status" value="1"/>
</dbReference>
<dbReference type="InterPro" id="IPR013785">
    <property type="entry name" value="Aldolase_TIM"/>
</dbReference>
<dbReference type="EMBL" id="JAIZPD010000020">
    <property type="protein sequence ID" value="KAH0957592.1"/>
    <property type="molecule type" value="Genomic_DNA"/>
</dbReference>